<reference evidence="1" key="1">
    <citation type="journal article" date="2019" name="Sci. Rep.">
        <title>Draft genome of Tanacetum cinerariifolium, the natural source of mosquito coil.</title>
        <authorList>
            <person name="Yamashiro T."/>
            <person name="Shiraishi A."/>
            <person name="Satake H."/>
            <person name="Nakayama K."/>
        </authorList>
    </citation>
    <scope>NUCLEOTIDE SEQUENCE</scope>
</reference>
<protein>
    <submittedName>
        <fullName evidence="1">Uncharacterized protein</fullName>
    </submittedName>
</protein>
<evidence type="ECO:0000313" key="1">
    <source>
        <dbReference type="EMBL" id="GFD16444.1"/>
    </source>
</evidence>
<name>A0A699U9K9_TANCI</name>
<sequence length="126" mass="12599">IDVAVAGVSGGPSAAAVARGWPAAGGYAAADGALPVGAPRSLGGAYQQARVTATSAGLRSQCAAYSPQAAGYSRKPVHRAGVALPRVVFARLHCVAAPRGLPQLPAAHLAARLYFAGHGGVHWVLR</sequence>
<accession>A0A699U9K9</accession>
<dbReference type="EMBL" id="BKCJ011293302">
    <property type="protein sequence ID" value="GFD16444.1"/>
    <property type="molecule type" value="Genomic_DNA"/>
</dbReference>
<feature type="non-terminal residue" evidence="1">
    <location>
        <position position="1"/>
    </location>
</feature>
<comment type="caution">
    <text evidence="1">The sequence shown here is derived from an EMBL/GenBank/DDBJ whole genome shotgun (WGS) entry which is preliminary data.</text>
</comment>
<dbReference type="AlphaFoldDB" id="A0A699U9K9"/>
<proteinExistence type="predicted"/>
<gene>
    <name evidence="1" type="ORF">Tci_888413</name>
</gene>
<organism evidence="1">
    <name type="scientific">Tanacetum cinerariifolium</name>
    <name type="common">Dalmatian daisy</name>
    <name type="synonym">Chrysanthemum cinerariifolium</name>
    <dbReference type="NCBI Taxonomy" id="118510"/>
    <lineage>
        <taxon>Eukaryota</taxon>
        <taxon>Viridiplantae</taxon>
        <taxon>Streptophyta</taxon>
        <taxon>Embryophyta</taxon>
        <taxon>Tracheophyta</taxon>
        <taxon>Spermatophyta</taxon>
        <taxon>Magnoliopsida</taxon>
        <taxon>eudicotyledons</taxon>
        <taxon>Gunneridae</taxon>
        <taxon>Pentapetalae</taxon>
        <taxon>asterids</taxon>
        <taxon>campanulids</taxon>
        <taxon>Asterales</taxon>
        <taxon>Asteraceae</taxon>
        <taxon>Asteroideae</taxon>
        <taxon>Anthemideae</taxon>
        <taxon>Anthemidinae</taxon>
        <taxon>Tanacetum</taxon>
    </lineage>
</organism>
<feature type="non-terminal residue" evidence="1">
    <location>
        <position position="126"/>
    </location>
</feature>